<evidence type="ECO:0000313" key="5">
    <source>
        <dbReference type="EMBL" id="AFM27611.1"/>
    </source>
</evidence>
<dbReference type="AlphaFoldDB" id="I4CDH0"/>
<dbReference type="EMBL" id="CP003360">
    <property type="protein sequence ID" value="AFM27611.1"/>
    <property type="molecule type" value="Genomic_DNA"/>
</dbReference>
<feature type="domain" description="AMP-binding enzyme C-terminal" evidence="4">
    <location>
        <begin position="432"/>
        <end position="512"/>
    </location>
</feature>
<protein>
    <submittedName>
        <fullName evidence="5">Acyl-CoA synthetase (AMP-forming)/AMP-acid ligase II</fullName>
    </submittedName>
</protein>
<dbReference type="InterPro" id="IPR020845">
    <property type="entry name" value="AMP-binding_CS"/>
</dbReference>
<sequence>MTVSKWIHMGTVLSQHATHYPDKLGCQDKKRDFTFREWNERSCRLGNGLADMGCSHGDRFAVIAYNRVEWMEMYVGCAKGGQICVPLMFRLAAPEIEYIVNDSGCKAFIVEKQFVGLVNSIKSKFPIAADNYVYLGDAGDTVPDGYIGYEQWLAKSSPEEPDVMVDAADSWTFMYTSGTTGKPKGVVRTHESYMAMYYLDVANMGVRSTDKVMMVMPMCHVNSIFYSFPYTLVTAPVCVYNEASFNPEDFLATVEKHRITFVSLVPTHYIMILSLPDEIKKKFDVSSMRQLLISSAPARRDTKVAILEFFKNAELWEAYGSTEAGLVTLCRPEDQLRKLGTIGQEIFGVDRIKVLDEEGNEVPDGQVGELYARTPILFKEYWHLPEKTKEVFVGEWFTAGDMCYRDPDGFYVLVDRKANMIITGGENVFPSEVENAVGEHPSVKDVAVIGIPDEKWGEAVHAVVILNEGHDVTDGLKDELKRFAKNRIAAYKVPKTFDFIEDDDMPRTGTGKILHRKLREKYGTWSQSR</sequence>
<dbReference type="KEGG" id="dti:Desti_4999"/>
<accession>I4CDH0</accession>
<organism evidence="5 6">
    <name type="scientific">Desulfomonile tiedjei (strain ATCC 49306 / DSM 6799 / DCB-1)</name>
    <dbReference type="NCBI Taxonomy" id="706587"/>
    <lineage>
        <taxon>Bacteria</taxon>
        <taxon>Pseudomonadati</taxon>
        <taxon>Thermodesulfobacteriota</taxon>
        <taxon>Desulfomonilia</taxon>
        <taxon>Desulfomonilales</taxon>
        <taxon>Desulfomonilaceae</taxon>
        <taxon>Desulfomonile</taxon>
    </lineage>
</organism>
<dbReference type="STRING" id="706587.Desti_4999"/>
<dbReference type="FunFam" id="3.30.300.30:FF:000008">
    <property type="entry name" value="2,3-dihydroxybenzoate-AMP ligase"/>
    <property type="match status" value="1"/>
</dbReference>
<dbReference type="InterPro" id="IPR045851">
    <property type="entry name" value="AMP-bd_C_sf"/>
</dbReference>
<gene>
    <name evidence="5" type="ordered locus">Desti_4999</name>
</gene>
<dbReference type="GO" id="GO:0006631">
    <property type="term" value="P:fatty acid metabolic process"/>
    <property type="evidence" value="ECO:0007669"/>
    <property type="project" value="TreeGrafter"/>
</dbReference>
<evidence type="ECO:0000256" key="2">
    <source>
        <dbReference type="ARBA" id="ARBA00022598"/>
    </source>
</evidence>
<dbReference type="PANTHER" id="PTHR43201">
    <property type="entry name" value="ACYL-COA SYNTHETASE"/>
    <property type="match status" value="1"/>
</dbReference>
<dbReference type="InterPro" id="IPR042099">
    <property type="entry name" value="ANL_N_sf"/>
</dbReference>
<evidence type="ECO:0000259" key="4">
    <source>
        <dbReference type="Pfam" id="PF13193"/>
    </source>
</evidence>
<dbReference type="Pfam" id="PF00501">
    <property type="entry name" value="AMP-binding"/>
    <property type="match status" value="1"/>
</dbReference>
<dbReference type="RefSeq" id="WP_014812716.1">
    <property type="nucleotide sequence ID" value="NC_018025.1"/>
</dbReference>
<keyword evidence="6" id="KW-1185">Reference proteome</keyword>
<dbReference type="SUPFAM" id="SSF56801">
    <property type="entry name" value="Acetyl-CoA synthetase-like"/>
    <property type="match status" value="1"/>
</dbReference>
<dbReference type="HOGENOM" id="CLU_000022_59_10_7"/>
<dbReference type="Gene3D" id="3.30.300.30">
    <property type="match status" value="1"/>
</dbReference>
<evidence type="ECO:0000259" key="3">
    <source>
        <dbReference type="Pfam" id="PF00501"/>
    </source>
</evidence>
<dbReference type="Gene3D" id="3.40.50.12780">
    <property type="entry name" value="N-terminal domain of ligase-like"/>
    <property type="match status" value="1"/>
</dbReference>
<dbReference type="Proteomes" id="UP000006055">
    <property type="component" value="Chromosome"/>
</dbReference>
<proteinExistence type="inferred from homology"/>
<keyword evidence="2 5" id="KW-0436">Ligase</keyword>
<dbReference type="eggNOG" id="COG0318">
    <property type="taxonomic scope" value="Bacteria"/>
</dbReference>
<evidence type="ECO:0000256" key="1">
    <source>
        <dbReference type="ARBA" id="ARBA00006432"/>
    </source>
</evidence>
<comment type="similarity">
    <text evidence="1">Belongs to the ATP-dependent AMP-binding enzyme family.</text>
</comment>
<name>I4CDH0_DESTA</name>
<dbReference type="PANTHER" id="PTHR43201:SF5">
    <property type="entry name" value="MEDIUM-CHAIN ACYL-COA LIGASE ACSF2, MITOCHONDRIAL"/>
    <property type="match status" value="1"/>
</dbReference>
<feature type="domain" description="AMP-dependent synthetase/ligase" evidence="3">
    <location>
        <begin position="14"/>
        <end position="382"/>
    </location>
</feature>
<dbReference type="GO" id="GO:0031956">
    <property type="term" value="F:medium-chain fatty acid-CoA ligase activity"/>
    <property type="evidence" value="ECO:0007669"/>
    <property type="project" value="TreeGrafter"/>
</dbReference>
<reference evidence="6" key="1">
    <citation type="submission" date="2012-06" db="EMBL/GenBank/DDBJ databases">
        <title>Complete sequence of chromosome of Desulfomonile tiedjei DSM 6799.</title>
        <authorList>
            <person name="Lucas S."/>
            <person name="Copeland A."/>
            <person name="Lapidus A."/>
            <person name="Glavina del Rio T."/>
            <person name="Dalin E."/>
            <person name="Tice H."/>
            <person name="Bruce D."/>
            <person name="Goodwin L."/>
            <person name="Pitluck S."/>
            <person name="Peters L."/>
            <person name="Ovchinnikova G."/>
            <person name="Zeytun A."/>
            <person name="Lu M."/>
            <person name="Kyrpides N."/>
            <person name="Mavromatis K."/>
            <person name="Ivanova N."/>
            <person name="Brettin T."/>
            <person name="Detter J.C."/>
            <person name="Han C."/>
            <person name="Larimer F."/>
            <person name="Land M."/>
            <person name="Hauser L."/>
            <person name="Markowitz V."/>
            <person name="Cheng J.-F."/>
            <person name="Hugenholtz P."/>
            <person name="Woyke T."/>
            <person name="Wu D."/>
            <person name="Spring S."/>
            <person name="Schroeder M."/>
            <person name="Brambilla E."/>
            <person name="Klenk H.-P."/>
            <person name="Eisen J.A."/>
        </authorList>
    </citation>
    <scope>NUCLEOTIDE SEQUENCE [LARGE SCALE GENOMIC DNA]</scope>
    <source>
        <strain evidence="6">ATCC 49306 / DSM 6799 / DCB-1</strain>
    </source>
</reference>
<dbReference type="PROSITE" id="PS00455">
    <property type="entry name" value="AMP_BINDING"/>
    <property type="match status" value="1"/>
</dbReference>
<dbReference type="OrthoDB" id="5483897at2"/>
<dbReference type="InterPro" id="IPR000873">
    <property type="entry name" value="AMP-dep_synth/lig_dom"/>
</dbReference>
<evidence type="ECO:0000313" key="6">
    <source>
        <dbReference type="Proteomes" id="UP000006055"/>
    </source>
</evidence>
<dbReference type="Pfam" id="PF13193">
    <property type="entry name" value="AMP-binding_C"/>
    <property type="match status" value="1"/>
</dbReference>
<dbReference type="InterPro" id="IPR025110">
    <property type="entry name" value="AMP-bd_C"/>
</dbReference>
<dbReference type="PATRIC" id="fig|706587.4.peg.5658"/>